<protein>
    <submittedName>
        <fullName evidence="4">(spotted green pufferfish) hypothetical protein</fullName>
    </submittedName>
</protein>
<keyword evidence="2" id="KW-0539">Nucleus</keyword>
<comment type="caution">
    <text evidence="4">The sequence shown here is derived from an EMBL/GenBank/DDBJ whole genome shotgun (WGS) entry which is preliminary data.</text>
</comment>
<feature type="region of interest" description="Disordered" evidence="3">
    <location>
        <begin position="97"/>
        <end position="131"/>
    </location>
</feature>
<feature type="non-terminal residue" evidence="4">
    <location>
        <position position="379"/>
    </location>
</feature>
<name>Q4TF78_TETNG</name>
<comment type="subcellular location">
    <subcellularLocation>
        <location evidence="1">Nucleus</location>
    </subcellularLocation>
</comment>
<gene>
    <name evidence="4" type="ORF">GSTENG00001787001</name>
</gene>
<dbReference type="GO" id="GO:0080008">
    <property type="term" value="C:Cul4-RING E3 ubiquitin ligase complex"/>
    <property type="evidence" value="ECO:0007669"/>
    <property type="project" value="TreeGrafter"/>
</dbReference>
<evidence type="ECO:0000256" key="3">
    <source>
        <dbReference type="SAM" id="MobiDB-lite"/>
    </source>
</evidence>
<dbReference type="OrthoDB" id="27563at2759"/>
<evidence type="ECO:0000313" key="4">
    <source>
        <dbReference type="EMBL" id="CAF88454.1"/>
    </source>
</evidence>
<organism evidence="4">
    <name type="scientific">Tetraodon nigroviridis</name>
    <name type="common">Spotted green pufferfish</name>
    <name type="synonym">Chelonodon nigroviridis</name>
    <dbReference type="NCBI Taxonomy" id="99883"/>
    <lineage>
        <taxon>Eukaryota</taxon>
        <taxon>Metazoa</taxon>
        <taxon>Chordata</taxon>
        <taxon>Craniata</taxon>
        <taxon>Vertebrata</taxon>
        <taxon>Euteleostomi</taxon>
        <taxon>Actinopterygii</taxon>
        <taxon>Neopterygii</taxon>
        <taxon>Teleostei</taxon>
        <taxon>Neoteleostei</taxon>
        <taxon>Acanthomorphata</taxon>
        <taxon>Eupercaria</taxon>
        <taxon>Tetraodontiformes</taxon>
        <taxon>Tetradontoidea</taxon>
        <taxon>Tetraodontidae</taxon>
        <taxon>Tetraodon</taxon>
    </lineage>
</organism>
<feature type="compositionally biased region" description="Low complexity" evidence="3">
    <location>
        <begin position="113"/>
        <end position="127"/>
    </location>
</feature>
<evidence type="ECO:0000256" key="1">
    <source>
        <dbReference type="ARBA" id="ARBA00004123"/>
    </source>
</evidence>
<dbReference type="PANTHER" id="PTHR13129">
    <property type="entry name" value="VPRBP PROTEIN-RELATED"/>
    <property type="match status" value="1"/>
</dbReference>
<dbReference type="InterPro" id="IPR033270">
    <property type="entry name" value="VPRBP/DCAF1"/>
</dbReference>
<reference evidence="4" key="1">
    <citation type="journal article" date="2004" name="Nature">
        <title>Genome duplication in the teleost fish Tetraodon nigroviridis reveals the early vertebrate proto-karyotype.</title>
        <authorList>
            <person name="Jaillon O."/>
            <person name="Aury J.-M."/>
            <person name="Brunet F."/>
            <person name="Petit J.-L."/>
            <person name="Stange-Thomann N."/>
            <person name="Mauceli E."/>
            <person name="Bouneau L."/>
            <person name="Fischer C."/>
            <person name="Ozouf-Costaz C."/>
            <person name="Bernot A."/>
            <person name="Nicaud S."/>
            <person name="Jaffe D."/>
            <person name="Fisher S."/>
            <person name="Lutfalla G."/>
            <person name="Dossat C."/>
            <person name="Segurens B."/>
            <person name="Dasilva C."/>
            <person name="Salanoubat M."/>
            <person name="Levy M."/>
            <person name="Boudet N."/>
            <person name="Castellano S."/>
            <person name="Anthouard V."/>
            <person name="Jubin C."/>
            <person name="Castelli V."/>
            <person name="Katinka M."/>
            <person name="Vacherie B."/>
            <person name="Biemont C."/>
            <person name="Skalli Z."/>
            <person name="Cattolico L."/>
            <person name="Poulain J."/>
            <person name="De Berardinis V."/>
            <person name="Cruaud C."/>
            <person name="Duprat S."/>
            <person name="Brottier P."/>
            <person name="Coutanceau J.-P."/>
            <person name="Gouzy J."/>
            <person name="Parra G."/>
            <person name="Lardier G."/>
            <person name="Chapple C."/>
            <person name="McKernan K.J."/>
            <person name="McEwan P."/>
            <person name="Bosak S."/>
            <person name="Kellis M."/>
            <person name="Volff J.-N."/>
            <person name="Guigo R."/>
            <person name="Zody M.C."/>
            <person name="Mesirov J."/>
            <person name="Lindblad-Toh K."/>
            <person name="Birren B."/>
            <person name="Nusbaum C."/>
            <person name="Kahn D."/>
            <person name="Robinson-Rechavi M."/>
            <person name="Laudet V."/>
            <person name="Schachter V."/>
            <person name="Quetier F."/>
            <person name="Saurin W."/>
            <person name="Scarpelli C."/>
            <person name="Wincker P."/>
            <person name="Lander E.S."/>
            <person name="Weissenbach J."/>
            <person name="Roest Crollius H."/>
        </authorList>
    </citation>
    <scope>NUCLEOTIDE SEQUENCE [LARGE SCALE GENOMIC DNA]</scope>
</reference>
<reference evidence="4" key="2">
    <citation type="submission" date="2004-02" db="EMBL/GenBank/DDBJ databases">
        <authorList>
            <consortium name="Genoscope"/>
            <consortium name="Whitehead Institute Centre for Genome Research"/>
        </authorList>
    </citation>
    <scope>NUCLEOTIDE SEQUENCE</scope>
</reference>
<dbReference type="PANTHER" id="PTHR13129:SF4">
    <property type="entry name" value="DDB1- AND CUL4-ASSOCIATED FACTOR 1"/>
    <property type="match status" value="1"/>
</dbReference>
<dbReference type="GO" id="GO:0005634">
    <property type="term" value="C:nucleus"/>
    <property type="evidence" value="ECO:0007669"/>
    <property type="project" value="UniProtKB-SubCell"/>
</dbReference>
<sequence>LEQRLLLQYLVPLGDHQELLAVFMRMDTCSLLRTYVRQSRRSDLLLTFDALLVRAPPTCRRGGRRADWRLCPVLSFWLRFCCTRSLQPSSSARAEWRSSWRRPEGPRPPPACPSASTTWPTTRTPWRGWASPTHTHTHRCAHSGRASPQVCVRPGGVLSLMVSYALRLLESGHASGVCHATMFFCTCFCLPALLQLFDQQDGLRTLVNLISTLEILRTENQTSLNEGPGLLQQTDGQAHLHGPAQAYTYTREQVAEMMDFLLQRASPQPRWEPVETFLRLDCVPLLLRLLSSACDWRNYSGRNDTDPYALDVLAVLTLLPKVPLLLGDTVVVLDQNGRLVSTPGMSILLGLAEGHAFANDAEIQKSALQVIINCVCAPD</sequence>
<dbReference type="KEGG" id="tng:GSTEN00001787G001"/>
<evidence type="ECO:0000256" key="2">
    <source>
        <dbReference type="ARBA" id="ARBA00023242"/>
    </source>
</evidence>
<proteinExistence type="predicted"/>
<dbReference type="GO" id="GO:0016567">
    <property type="term" value="P:protein ubiquitination"/>
    <property type="evidence" value="ECO:0007669"/>
    <property type="project" value="InterPro"/>
</dbReference>
<feature type="non-terminal residue" evidence="4">
    <location>
        <position position="1"/>
    </location>
</feature>
<dbReference type="EMBL" id="CAAE01004785">
    <property type="protein sequence ID" value="CAF88454.1"/>
    <property type="molecule type" value="Genomic_DNA"/>
</dbReference>
<dbReference type="AlphaFoldDB" id="Q4TF78"/>
<accession>Q4TF78</accession>